<name>A0A9P1NBS9_9PELO</name>
<evidence type="ECO:0000256" key="1">
    <source>
        <dbReference type="SAM" id="MobiDB-lite"/>
    </source>
</evidence>
<dbReference type="AlphaFoldDB" id="A0A9P1NBS9"/>
<comment type="caution">
    <text evidence="2">The sequence shown here is derived from an EMBL/GenBank/DDBJ whole genome shotgun (WGS) entry which is preliminary data.</text>
</comment>
<protein>
    <submittedName>
        <fullName evidence="2">Uncharacterized protein</fullName>
    </submittedName>
</protein>
<gene>
    <name evidence="2" type="ORF">CAMP_LOCUS18349</name>
</gene>
<sequence>MIQNAVSSARSQENDSNTEKILPIFTATTTIDGPNMHCLDTFEFKLNENGEVLNIVKTLSKSEFSAPSVVPLNVFNNPFVQPNKDAINISNVEEIMPQTHINNTDMSSIINYNPSSSSTSQSQKRQHQCDTSTSNQSMNNKAKKMNINDIISTCPSSNFQNLLKFSNHSMANAKTHDLTEYQISDDNSLHSKLQGTMQMIVDEPVSNLQATFSPPLQSPTNLQLVDNIMLSPINNQNWKNDNGSYLNVQYTPPSINSCSPQEKNLSPKNQGISSESSSTANFFLPNFNEFISNMQQYTQKNQSGSNAFPIVQQAVTAQPEITNESPEKNVIRIVPFQKIRDKPIDVVTISDGVTNKRVDMPILTAENRNFSIRPMNEVNTYKNLKFVSVDDQSLMYRWMKDVDFVDKNKNEDLKCRLYMKFRYNVTSQEIQRKPLQKCFDIMLCKALSLADGTKEKTKMDVWFHHPSLPKGKKHFKELTYRTCHGFYLVEQVVNLQDSSSLFFIDEKFRIQVDIERKFRRQTVKSRKTLLKSVCVGLAYLNQSKDQPGENDEYNDICNTITTQNKAADKLQKELNITEKESNLNTDNTLIKRIATLYPDIKFSIV</sequence>
<feature type="region of interest" description="Disordered" evidence="1">
    <location>
        <begin position="105"/>
        <end position="140"/>
    </location>
</feature>
<feature type="compositionally biased region" description="Polar residues" evidence="1">
    <location>
        <begin position="129"/>
        <end position="140"/>
    </location>
</feature>
<dbReference type="EMBL" id="CANHGI010000006">
    <property type="protein sequence ID" value="CAI5455712.1"/>
    <property type="molecule type" value="Genomic_DNA"/>
</dbReference>
<organism evidence="2 3">
    <name type="scientific">Caenorhabditis angaria</name>
    <dbReference type="NCBI Taxonomy" id="860376"/>
    <lineage>
        <taxon>Eukaryota</taxon>
        <taxon>Metazoa</taxon>
        <taxon>Ecdysozoa</taxon>
        <taxon>Nematoda</taxon>
        <taxon>Chromadorea</taxon>
        <taxon>Rhabditida</taxon>
        <taxon>Rhabditina</taxon>
        <taxon>Rhabditomorpha</taxon>
        <taxon>Rhabditoidea</taxon>
        <taxon>Rhabditidae</taxon>
        <taxon>Peloderinae</taxon>
        <taxon>Caenorhabditis</taxon>
    </lineage>
</organism>
<accession>A0A9P1NBS9</accession>
<feature type="region of interest" description="Disordered" evidence="1">
    <location>
        <begin position="256"/>
        <end position="277"/>
    </location>
</feature>
<feature type="compositionally biased region" description="Low complexity" evidence="1">
    <location>
        <begin position="107"/>
        <end position="123"/>
    </location>
</feature>
<reference evidence="2" key="1">
    <citation type="submission" date="2022-11" db="EMBL/GenBank/DDBJ databases">
        <authorList>
            <person name="Kikuchi T."/>
        </authorList>
    </citation>
    <scope>NUCLEOTIDE SEQUENCE</scope>
    <source>
        <strain evidence="2">PS1010</strain>
    </source>
</reference>
<evidence type="ECO:0000313" key="2">
    <source>
        <dbReference type="EMBL" id="CAI5455712.1"/>
    </source>
</evidence>
<proteinExistence type="predicted"/>
<dbReference type="Proteomes" id="UP001152747">
    <property type="component" value="Unassembled WGS sequence"/>
</dbReference>
<evidence type="ECO:0000313" key="3">
    <source>
        <dbReference type="Proteomes" id="UP001152747"/>
    </source>
</evidence>
<keyword evidence="3" id="KW-1185">Reference proteome</keyword>